<evidence type="ECO:0000256" key="4">
    <source>
        <dbReference type="ARBA" id="ARBA00023136"/>
    </source>
</evidence>
<keyword evidence="3 6" id="KW-0732">Signal</keyword>
<reference evidence="8" key="3">
    <citation type="submission" date="2025-09" db="UniProtKB">
        <authorList>
            <consortium name="Ensembl"/>
        </authorList>
    </citation>
    <scope>IDENTIFICATION</scope>
</reference>
<dbReference type="Pfam" id="PF00087">
    <property type="entry name" value="Toxin_TOLIP"/>
    <property type="match status" value="1"/>
</dbReference>
<evidence type="ECO:0000256" key="3">
    <source>
        <dbReference type="ARBA" id="ARBA00022729"/>
    </source>
</evidence>
<feature type="chain" id="PRO_5019755657" description="UPAR/Ly6 domain-containing protein" evidence="6">
    <location>
        <begin position="21"/>
        <end position="142"/>
    </location>
</feature>
<dbReference type="FunFam" id="2.10.60.10:FF:000003">
    <property type="entry name" value="lymphocyte antigen 6E isoform X1"/>
    <property type="match status" value="1"/>
</dbReference>
<dbReference type="GO" id="GO:0005886">
    <property type="term" value="C:plasma membrane"/>
    <property type="evidence" value="ECO:0007669"/>
    <property type="project" value="UniProtKB-SubCell"/>
</dbReference>
<evidence type="ECO:0000256" key="2">
    <source>
        <dbReference type="ARBA" id="ARBA00022475"/>
    </source>
</evidence>
<dbReference type="Gene3D" id="2.10.60.10">
    <property type="entry name" value="CD59"/>
    <property type="match status" value="1"/>
</dbReference>
<dbReference type="GO" id="GO:0030550">
    <property type="term" value="F:acetylcholine receptor inhibitor activity"/>
    <property type="evidence" value="ECO:0007669"/>
    <property type="project" value="TreeGrafter"/>
</dbReference>
<dbReference type="PANTHER" id="PTHR16983:SF13">
    <property type="entry name" value="LYMPHOCYTE ANTIGEN 6E"/>
    <property type="match status" value="1"/>
</dbReference>
<proteinExistence type="predicted"/>
<evidence type="ECO:0000256" key="1">
    <source>
        <dbReference type="ARBA" id="ARBA00004236"/>
    </source>
</evidence>
<evidence type="ECO:0000313" key="9">
    <source>
        <dbReference type="Proteomes" id="UP000016666"/>
    </source>
</evidence>
<dbReference type="GO" id="GO:0030154">
    <property type="term" value="P:cell differentiation"/>
    <property type="evidence" value="ECO:0007669"/>
    <property type="project" value="UniProtKB-ARBA"/>
</dbReference>
<evidence type="ECO:0000313" key="8">
    <source>
        <dbReference type="Ensembl" id="ENSAPLP00000031328.1"/>
    </source>
</evidence>
<dbReference type="AlphaFoldDB" id="A0A493TZM5"/>
<keyword evidence="4" id="KW-0472">Membrane</keyword>
<dbReference type="InterPro" id="IPR051110">
    <property type="entry name" value="Ly-6/neurotoxin-like_GPI-ap"/>
</dbReference>
<dbReference type="PANTHER" id="PTHR16983">
    <property type="entry name" value="UPAR/LY6 DOMAIN-CONTAINING PROTEIN"/>
    <property type="match status" value="1"/>
</dbReference>
<reference evidence="8" key="2">
    <citation type="submission" date="2025-08" db="UniProtKB">
        <authorList>
            <consortium name="Ensembl"/>
        </authorList>
    </citation>
    <scope>IDENTIFICATION</scope>
</reference>
<evidence type="ECO:0000256" key="6">
    <source>
        <dbReference type="SAM" id="SignalP"/>
    </source>
</evidence>
<evidence type="ECO:0000256" key="5">
    <source>
        <dbReference type="ARBA" id="ARBA00023180"/>
    </source>
</evidence>
<keyword evidence="5" id="KW-0325">Glycoprotein</keyword>
<dbReference type="CDD" id="cd23543">
    <property type="entry name" value="TFP_LU_ECD_Ly6E"/>
    <property type="match status" value="1"/>
</dbReference>
<keyword evidence="2" id="KW-1003">Cell membrane</keyword>
<dbReference type="Proteomes" id="UP000016666">
    <property type="component" value="Chromosome 2"/>
</dbReference>
<dbReference type="STRING" id="8840.ENSAPLP00000031328"/>
<dbReference type="GeneTree" id="ENSGT00960000189320"/>
<dbReference type="Ensembl" id="ENSAPLT00000045047.1">
    <property type="protein sequence ID" value="ENSAPLP00000031328.1"/>
    <property type="gene ID" value="ENSAPLG00000030824.1"/>
</dbReference>
<name>A0A493TZM5_ANAPP</name>
<evidence type="ECO:0000259" key="7">
    <source>
        <dbReference type="SMART" id="SM00134"/>
    </source>
</evidence>
<accession>A0A493TZM5</accession>
<feature type="signal peptide" evidence="6">
    <location>
        <begin position="1"/>
        <end position="20"/>
    </location>
</feature>
<sequence length="142" mass="15456">MKALLLALLALVLCAEQADALYCYTCEWEQSNWSCLKAQKCSDTDEYCVTNVASVGIGMCYEGRITKKCAGRCPYHNFSLGLATYTSYCCQTFLCNLSACPGPSIMVTTSCPVLPLNLSVAPAAQWRKVAKLCPLQCCSCMC</sequence>
<feature type="domain" description="UPAR/Ly6" evidence="7">
    <location>
        <begin position="21"/>
        <end position="108"/>
    </location>
</feature>
<reference evidence="8 9" key="1">
    <citation type="submission" date="2017-10" db="EMBL/GenBank/DDBJ databases">
        <title>A new Pekin duck reference genome.</title>
        <authorList>
            <person name="Hou Z.-C."/>
            <person name="Zhou Z.-K."/>
            <person name="Zhu F."/>
            <person name="Hou S.-S."/>
        </authorList>
    </citation>
    <scope>NUCLEOTIDE SEQUENCE [LARGE SCALE GENOMIC DNA]</scope>
</reference>
<keyword evidence="9" id="KW-1185">Reference proteome</keyword>
<comment type="subcellular location">
    <subcellularLocation>
        <location evidence="1">Cell membrane</location>
    </subcellularLocation>
</comment>
<protein>
    <recommendedName>
        <fullName evidence="7">UPAR/Ly6 domain-containing protein</fullName>
    </recommendedName>
</protein>
<dbReference type="InterPro" id="IPR045860">
    <property type="entry name" value="Snake_toxin-like_sf"/>
</dbReference>
<dbReference type="OMA" id="ANYCVTT"/>
<dbReference type="SUPFAM" id="SSF57302">
    <property type="entry name" value="Snake toxin-like"/>
    <property type="match status" value="1"/>
</dbReference>
<dbReference type="InterPro" id="IPR035076">
    <property type="entry name" value="Toxin/TOLIP"/>
</dbReference>
<dbReference type="SMART" id="SM00134">
    <property type="entry name" value="LU"/>
    <property type="match status" value="1"/>
</dbReference>
<dbReference type="InterPro" id="IPR016054">
    <property type="entry name" value="LY6_UPA_recep-like"/>
</dbReference>
<organism evidence="8 9">
    <name type="scientific">Anas platyrhynchos platyrhynchos</name>
    <name type="common">Northern mallard</name>
    <dbReference type="NCBI Taxonomy" id="8840"/>
    <lineage>
        <taxon>Eukaryota</taxon>
        <taxon>Metazoa</taxon>
        <taxon>Chordata</taxon>
        <taxon>Craniata</taxon>
        <taxon>Vertebrata</taxon>
        <taxon>Euteleostomi</taxon>
        <taxon>Archelosauria</taxon>
        <taxon>Archosauria</taxon>
        <taxon>Dinosauria</taxon>
        <taxon>Saurischia</taxon>
        <taxon>Theropoda</taxon>
        <taxon>Coelurosauria</taxon>
        <taxon>Aves</taxon>
        <taxon>Neognathae</taxon>
        <taxon>Galloanserae</taxon>
        <taxon>Anseriformes</taxon>
        <taxon>Anatidae</taxon>
        <taxon>Anatinae</taxon>
        <taxon>Anas</taxon>
    </lineage>
</organism>